<dbReference type="AlphaFoldDB" id="A0A3M7RY16"/>
<organism evidence="1 2">
    <name type="scientific">Brachionus plicatilis</name>
    <name type="common">Marine rotifer</name>
    <name type="synonym">Brachionus muelleri</name>
    <dbReference type="NCBI Taxonomy" id="10195"/>
    <lineage>
        <taxon>Eukaryota</taxon>
        <taxon>Metazoa</taxon>
        <taxon>Spiralia</taxon>
        <taxon>Gnathifera</taxon>
        <taxon>Rotifera</taxon>
        <taxon>Eurotatoria</taxon>
        <taxon>Monogononta</taxon>
        <taxon>Pseudotrocha</taxon>
        <taxon>Ploima</taxon>
        <taxon>Brachionidae</taxon>
        <taxon>Brachionus</taxon>
    </lineage>
</organism>
<evidence type="ECO:0000313" key="1">
    <source>
        <dbReference type="EMBL" id="RNA28483.1"/>
    </source>
</evidence>
<name>A0A3M7RY16_BRAPC</name>
<proteinExistence type="predicted"/>
<protein>
    <submittedName>
        <fullName evidence="1">Uncharacterized protein</fullName>
    </submittedName>
</protein>
<accession>A0A3M7RY16</accession>
<keyword evidence="2" id="KW-1185">Reference proteome</keyword>
<gene>
    <name evidence="1" type="ORF">BpHYR1_024802</name>
</gene>
<comment type="caution">
    <text evidence="1">The sequence shown here is derived from an EMBL/GenBank/DDBJ whole genome shotgun (WGS) entry which is preliminary data.</text>
</comment>
<reference evidence="1 2" key="1">
    <citation type="journal article" date="2018" name="Sci. Rep.">
        <title>Genomic signatures of local adaptation to the degree of environmental predictability in rotifers.</title>
        <authorList>
            <person name="Franch-Gras L."/>
            <person name="Hahn C."/>
            <person name="Garcia-Roger E.M."/>
            <person name="Carmona M.J."/>
            <person name="Serra M."/>
            <person name="Gomez A."/>
        </authorList>
    </citation>
    <scope>NUCLEOTIDE SEQUENCE [LARGE SCALE GENOMIC DNA]</scope>
    <source>
        <strain evidence="1">HYR1</strain>
    </source>
</reference>
<sequence>MPAIRFGNIFAPRLSVGSPFQEGRIRLRLSSPQRRQRNATYGPGRPSVRVRSKAVPRNLLLTSAMLFRAKLMVEAAEQAPTRALRVWRGSGWYNTLLSQGNFEAHLVFLECRFEQRRRRNSSSLRFSSCSLRSRPNTIRLSALPRVPFSHWSGLRAASAPSRRLRPSVSSVSSVSKDFAMRLECCYLTTVLIGQQELIESLPKVQHRKNCGSAHVICDLLQRWRCKVDPFDRAVCSCHVGNSLTCPGCFFGTTTS</sequence>
<dbReference type="EMBL" id="REGN01002387">
    <property type="protein sequence ID" value="RNA28483.1"/>
    <property type="molecule type" value="Genomic_DNA"/>
</dbReference>
<evidence type="ECO:0000313" key="2">
    <source>
        <dbReference type="Proteomes" id="UP000276133"/>
    </source>
</evidence>
<dbReference type="Proteomes" id="UP000276133">
    <property type="component" value="Unassembled WGS sequence"/>
</dbReference>